<evidence type="ECO:0000313" key="6">
    <source>
        <dbReference type="EMBL" id="KRM09007.1"/>
    </source>
</evidence>
<reference evidence="6 7" key="1">
    <citation type="journal article" date="2015" name="Genome Announc.">
        <title>Expanding the biotechnology potential of lactobacilli through comparative genomics of 213 strains and associated genera.</title>
        <authorList>
            <person name="Sun Z."/>
            <person name="Harris H.M."/>
            <person name="McCann A."/>
            <person name="Guo C."/>
            <person name="Argimon S."/>
            <person name="Zhang W."/>
            <person name="Yang X."/>
            <person name="Jeffery I.B."/>
            <person name="Cooney J.C."/>
            <person name="Kagawa T.F."/>
            <person name="Liu W."/>
            <person name="Song Y."/>
            <person name="Salvetti E."/>
            <person name="Wrobel A."/>
            <person name="Rasinkangas P."/>
            <person name="Parkhill J."/>
            <person name="Rea M.C."/>
            <person name="O'Sullivan O."/>
            <person name="Ritari J."/>
            <person name="Douillard F.P."/>
            <person name="Paul Ross R."/>
            <person name="Yang R."/>
            <person name="Briner A.E."/>
            <person name="Felis G.E."/>
            <person name="de Vos W.M."/>
            <person name="Barrangou R."/>
            <person name="Klaenhammer T.R."/>
            <person name="Caufield P.W."/>
            <person name="Cui Y."/>
            <person name="Zhang H."/>
            <person name="O'Toole P.W."/>
        </authorList>
    </citation>
    <scope>NUCLEOTIDE SEQUENCE [LARGE SCALE GENOMIC DNA]</scope>
    <source>
        <strain evidence="6 7">DSM 5007</strain>
    </source>
</reference>
<name>A0A0R1VUC1_9LACO</name>
<dbReference type="GO" id="GO:0005886">
    <property type="term" value="C:plasma membrane"/>
    <property type="evidence" value="ECO:0007669"/>
    <property type="project" value="TreeGrafter"/>
</dbReference>
<comment type="subcellular location">
    <subcellularLocation>
        <location evidence="1">Membrane</location>
        <topology evidence="1">Multi-pass membrane protein</topology>
    </subcellularLocation>
</comment>
<gene>
    <name evidence="6" type="ORF">FD16_GL002054</name>
</gene>
<dbReference type="InterPro" id="IPR003339">
    <property type="entry name" value="ABC/ECF_trnsptr_transmembrane"/>
</dbReference>
<dbReference type="PANTHER" id="PTHR33514">
    <property type="entry name" value="PROTEIN ABCI12, CHLOROPLASTIC"/>
    <property type="match status" value="1"/>
</dbReference>
<dbReference type="EMBL" id="AZGF01000051">
    <property type="protein sequence ID" value="KRM09007.1"/>
    <property type="molecule type" value="Genomic_DNA"/>
</dbReference>
<evidence type="ECO:0000256" key="5">
    <source>
        <dbReference type="SAM" id="Phobius"/>
    </source>
</evidence>
<keyword evidence="2 5" id="KW-0812">Transmembrane</keyword>
<accession>A0A0R1VUC1</accession>
<dbReference type="Proteomes" id="UP000051820">
    <property type="component" value="Unassembled WGS sequence"/>
</dbReference>
<dbReference type="OrthoDB" id="3730291at2"/>
<keyword evidence="3 5" id="KW-1133">Transmembrane helix</keyword>
<feature type="transmembrane region" description="Helical" evidence="5">
    <location>
        <begin position="46"/>
        <end position="66"/>
    </location>
</feature>
<keyword evidence="4 5" id="KW-0472">Membrane</keyword>
<sequence length="227" mass="25742">MRFNPLTKLVIIVLATFVFLANVSLMYEIVFIVFLGILLLINGDPYAAMIYWLIFSLLLLLSVTVFKNIHDTWSIIGSFLIIGGRRILPTIMAATFAIKHTHVSEWMRSLQRMHVPFDIILPLVVVFRFFPTLTDNLKNIIKALQFRGLISSKLALIVHPIRAIEYVLIPMISSADTVASELSSVVITRGISHQGIHTSIFGDHLRFIDYIVITSSIFFIAGRWLID</sequence>
<proteinExistence type="predicted"/>
<dbReference type="Pfam" id="PF02361">
    <property type="entry name" value="CbiQ"/>
    <property type="match status" value="1"/>
</dbReference>
<dbReference type="STRING" id="1423807.FD16_GL002054"/>
<dbReference type="RefSeq" id="WP_010623147.1">
    <property type="nucleotide sequence ID" value="NZ_AZGF01000051.1"/>
</dbReference>
<organism evidence="6 7">
    <name type="scientific">Paucilactobacillus suebicus DSM 5007 = KCTC 3549</name>
    <dbReference type="NCBI Taxonomy" id="1423807"/>
    <lineage>
        <taxon>Bacteria</taxon>
        <taxon>Bacillati</taxon>
        <taxon>Bacillota</taxon>
        <taxon>Bacilli</taxon>
        <taxon>Lactobacillales</taxon>
        <taxon>Lactobacillaceae</taxon>
        <taxon>Paucilactobacillus</taxon>
    </lineage>
</organism>
<feature type="transmembrane region" description="Helical" evidence="5">
    <location>
        <begin position="207"/>
        <end position="226"/>
    </location>
</feature>
<dbReference type="PATRIC" id="fig|1423807.3.peg.2106"/>
<evidence type="ECO:0000256" key="1">
    <source>
        <dbReference type="ARBA" id="ARBA00004141"/>
    </source>
</evidence>
<evidence type="ECO:0000256" key="4">
    <source>
        <dbReference type="ARBA" id="ARBA00023136"/>
    </source>
</evidence>
<dbReference type="AlphaFoldDB" id="A0A0R1VUC1"/>
<dbReference type="CDD" id="cd16914">
    <property type="entry name" value="EcfT"/>
    <property type="match status" value="1"/>
</dbReference>
<evidence type="ECO:0000256" key="3">
    <source>
        <dbReference type="ARBA" id="ARBA00022989"/>
    </source>
</evidence>
<keyword evidence="7" id="KW-1185">Reference proteome</keyword>
<feature type="transmembrane region" description="Helical" evidence="5">
    <location>
        <begin position="113"/>
        <end position="130"/>
    </location>
</feature>
<dbReference type="eggNOG" id="COG0619">
    <property type="taxonomic scope" value="Bacteria"/>
</dbReference>
<protein>
    <submittedName>
        <fullName evidence="6">Cobalt ABC transporter permease</fullName>
    </submittedName>
</protein>
<feature type="transmembrane region" description="Helical" evidence="5">
    <location>
        <begin position="73"/>
        <end position="98"/>
    </location>
</feature>
<dbReference type="PANTHER" id="PTHR33514:SF13">
    <property type="entry name" value="PROTEIN ABCI12, CHLOROPLASTIC"/>
    <property type="match status" value="1"/>
</dbReference>
<evidence type="ECO:0000313" key="7">
    <source>
        <dbReference type="Proteomes" id="UP000051820"/>
    </source>
</evidence>
<comment type="caution">
    <text evidence="6">The sequence shown here is derived from an EMBL/GenBank/DDBJ whole genome shotgun (WGS) entry which is preliminary data.</text>
</comment>
<feature type="transmembrane region" description="Helical" evidence="5">
    <location>
        <begin position="12"/>
        <end position="40"/>
    </location>
</feature>
<evidence type="ECO:0000256" key="2">
    <source>
        <dbReference type="ARBA" id="ARBA00022692"/>
    </source>
</evidence>